<accession>A0A2A2M257</accession>
<sequence length="415" mass="44658">MNTATELSRPGLSPTVPMPRRRAVALASDPVDDTISDGASCAIWRISVAPEFWSAAVLTCVGSADVFDLIQIGAVAFRLHRIAGHEAQRSGVDAIAQPAAIARTVGEDMAQVAVAMLRTHFGAHHAVAAIVQFLDIGGLDRLGEARPTTMRFIFVGRGEQRFARDDIDVDARGLVAEIFARTGAFCPAFLRHIILFGPKRRLSVGGREATVDGQVHTGNIVRILARQKGDGPGDVGRLRAAADRDALLEFRDEVGLVLHAFGQRGIGERRVDRIHAHAGLRFVHRQCTGEVGDRTLGRAIEAVVPVAAKTRHRRDVDDAALGRAQMRDRGAAHLDDAVQVGFDHLGKGAEIAFVELAEMIDTGVVDQHVDAVEAADGKVDQRLAIGHATDVHLQRLDCIAQLRGEALEARRVLVA</sequence>
<keyword evidence="2" id="KW-1185">Reference proteome</keyword>
<name>A0A2A2M257_9BILA</name>
<protein>
    <submittedName>
        <fullName evidence="1">Uncharacterized protein</fullName>
    </submittedName>
</protein>
<dbReference type="EMBL" id="LIAE01006152">
    <property type="protein sequence ID" value="PAV92552.1"/>
    <property type="molecule type" value="Genomic_DNA"/>
</dbReference>
<proteinExistence type="predicted"/>
<gene>
    <name evidence="1" type="ORF">WR25_25867</name>
</gene>
<evidence type="ECO:0000313" key="2">
    <source>
        <dbReference type="Proteomes" id="UP000218231"/>
    </source>
</evidence>
<evidence type="ECO:0000313" key="1">
    <source>
        <dbReference type="EMBL" id="PAV92552.1"/>
    </source>
</evidence>
<organism evidence="1 2">
    <name type="scientific">Diploscapter pachys</name>
    <dbReference type="NCBI Taxonomy" id="2018661"/>
    <lineage>
        <taxon>Eukaryota</taxon>
        <taxon>Metazoa</taxon>
        <taxon>Ecdysozoa</taxon>
        <taxon>Nematoda</taxon>
        <taxon>Chromadorea</taxon>
        <taxon>Rhabditida</taxon>
        <taxon>Rhabditina</taxon>
        <taxon>Rhabditomorpha</taxon>
        <taxon>Rhabditoidea</taxon>
        <taxon>Rhabditidae</taxon>
        <taxon>Diploscapter</taxon>
    </lineage>
</organism>
<dbReference type="Proteomes" id="UP000218231">
    <property type="component" value="Unassembled WGS sequence"/>
</dbReference>
<dbReference type="AlphaFoldDB" id="A0A2A2M257"/>
<reference evidence="1 2" key="1">
    <citation type="journal article" date="2017" name="Curr. Biol.">
        <title>Genome architecture and evolution of a unichromosomal asexual nematode.</title>
        <authorList>
            <person name="Fradin H."/>
            <person name="Zegar C."/>
            <person name="Gutwein M."/>
            <person name="Lucas J."/>
            <person name="Kovtun M."/>
            <person name="Corcoran D."/>
            <person name="Baugh L.R."/>
            <person name="Kiontke K."/>
            <person name="Gunsalus K."/>
            <person name="Fitch D.H."/>
            <person name="Piano F."/>
        </authorList>
    </citation>
    <scope>NUCLEOTIDE SEQUENCE [LARGE SCALE GENOMIC DNA]</scope>
    <source>
        <strain evidence="1">PF1309</strain>
    </source>
</reference>
<comment type="caution">
    <text evidence="1">The sequence shown here is derived from an EMBL/GenBank/DDBJ whole genome shotgun (WGS) entry which is preliminary data.</text>
</comment>